<dbReference type="InterPro" id="IPR050700">
    <property type="entry name" value="YIM1/Zinc_Alcohol_DH_Fams"/>
</dbReference>
<dbReference type="EMBL" id="QNRK01000052">
    <property type="protein sequence ID" value="RBP02458.1"/>
    <property type="molecule type" value="Genomic_DNA"/>
</dbReference>
<accession>A0A366EJC9</accession>
<dbReference type="OrthoDB" id="9792321at2"/>
<dbReference type="InterPro" id="IPR036291">
    <property type="entry name" value="NAD(P)-bd_dom_sf"/>
</dbReference>
<dbReference type="CDD" id="cd08267">
    <property type="entry name" value="MDR1"/>
    <property type="match status" value="1"/>
</dbReference>
<name>A0A366EJC9_9HYPH</name>
<dbReference type="Pfam" id="PF08240">
    <property type="entry name" value="ADH_N"/>
    <property type="match status" value="1"/>
</dbReference>
<dbReference type="InterPro" id="IPR020843">
    <property type="entry name" value="ER"/>
</dbReference>
<sequence length="343" mass="36358">MVYPLSAKATQCAVVQSRYGSAGAVLAWRSDVPVVAPSITQVQIEIRAASVNPIDWQMIEGNRRMIARRSFPFVPLFDLSGIVTAVGASVETFKVGDFVHCDNKLNGGGASQVVNVEQDLVCLAPPRLSFAEAAAIPLAGQTALLALDQAQVGVGDSLCVVGASGGVGSFVVQMAKALGVSRVVAVCSARNEAFARSLGADAVLDYTSRAFDVALAVGSMDAVIDCAGGKAQWFAARRVLREGGRFVTISRDEDGEVTLGAALRLAPILWRQLQSRFGQKHKYIMTFLDASNTLLSRVDDMVARGLVKPTIERAFEFSAAGVIEALETSRKGRVVGKLVVEMP</sequence>
<dbReference type="Gene3D" id="3.40.50.720">
    <property type="entry name" value="NAD(P)-binding Rossmann-like Domain"/>
    <property type="match status" value="1"/>
</dbReference>
<comment type="caution">
    <text evidence="2">The sequence shown here is derived from an EMBL/GenBank/DDBJ whole genome shotgun (WGS) entry which is preliminary data.</text>
</comment>
<dbReference type="RefSeq" id="WP_113893530.1">
    <property type="nucleotide sequence ID" value="NZ_QNRK01000052.1"/>
</dbReference>
<dbReference type="PANTHER" id="PTHR11695">
    <property type="entry name" value="ALCOHOL DEHYDROGENASE RELATED"/>
    <property type="match status" value="1"/>
</dbReference>
<reference evidence="2 3" key="1">
    <citation type="submission" date="2018-06" db="EMBL/GenBank/DDBJ databases">
        <title>Genomic Encyclopedia of Type Strains, Phase IV (KMG-IV): sequencing the most valuable type-strain genomes for metagenomic binning, comparative biology and taxonomic classification.</title>
        <authorList>
            <person name="Goeker M."/>
        </authorList>
    </citation>
    <scope>NUCLEOTIDE SEQUENCE [LARGE SCALE GENOMIC DNA]</scope>
    <source>
        <strain evidence="2 3">DSM 24875</strain>
    </source>
</reference>
<dbReference type="Pfam" id="PF13602">
    <property type="entry name" value="ADH_zinc_N_2"/>
    <property type="match status" value="1"/>
</dbReference>
<protein>
    <submittedName>
        <fullName evidence="2">NADPH:quinone reductase-like Zn-dependent oxidoreductase</fullName>
    </submittedName>
</protein>
<keyword evidence="3" id="KW-1185">Reference proteome</keyword>
<feature type="domain" description="Enoyl reductase (ER)" evidence="1">
    <location>
        <begin position="23"/>
        <end position="340"/>
    </location>
</feature>
<dbReference type="AlphaFoldDB" id="A0A366EJC9"/>
<dbReference type="Proteomes" id="UP000253529">
    <property type="component" value="Unassembled WGS sequence"/>
</dbReference>
<dbReference type="InterPro" id="IPR011032">
    <property type="entry name" value="GroES-like_sf"/>
</dbReference>
<dbReference type="SUPFAM" id="SSF51735">
    <property type="entry name" value="NAD(P)-binding Rossmann-fold domains"/>
    <property type="match status" value="1"/>
</dbReference>
<evidence type="ECO:0000313" key="2">
    <source>
        <dbReference type="EMBL" id="RBP02458.1"/>
    </source>
</evidence>
<dbReference type="PANTHER" id="PTHR11695:SF648">
    <property type="entry name" value="ZINC-BINDING OXIDOREDUCTASE"/>
    <property type="match status" value="1"/>
</dbReference>
<dbReference type="SUPFAM" id="SSF50129">
    <property type="entry name" value="GroES-like"/>
    <property type="match status" value="1"/>
</dbReference>
<evidence type="ECO:0000259" key="1">
    <source>
        <dbReference type="SMART" id="SM00829"/>
    </source>
</evidence>
<dbReference type="SMART" id="SM00829">
    <property type="entry name" value="PKS_ER"/>
    <property type="match status" value="1"/>
</dbReference>
<dbReference type="InterPro" id="IPR013154">
    <property type="entry name" value="ADH-like_N"/>
</dbReference>
<gene>
    <name evidence="2" type="ORF">DFR50_15248</name>
</gene>
<organism evidence="2 3">
    <name type="scientific">Roseiarcus fermentans</name>
    <dbReference type="NCBI Taxonomy" id="1473586"/>
    <lineage>
        <taxon>Bacteria</taxon>
        <taxon>Pseudomonadati</taxon>
        <taxon>Pseudomonadota</taxon>
        <taxon>Alphaproteobacteria</taxon>
        <taxon>Hyphomicrobiales</taxon>
        <taxon>Roseiarcaceae</taxon>
        <taxon>Roseiarcus</taxon>
    </lineage>
</organism>
<evidence type="ECO:0000313" key="3">
    <source>
        <dbReference type="Proteomes" id="UP000253529"/>
    </source>
</evidence>
<dbReference type="Gene3D" id="3.90.180.10">
    <property type="entry name" value="Medium-chain alcohol dehydrogenases, catalytic domain"/>
    <property type="match status" value="1"/>
</dbReference>
<proteinExistence type="predicted"/>
<dbReference type="GO" id="GO:0016491">
    <property type="term" value="F:oxidoreductase activity"/>
    <property type="evidence" value="ECO:0007669"/>
    <property type="project" value="InterPro"/>
</dbReference>